<evidence type="ECO:0000313" key="2">
    <source>
        <dbReference type="Proteomes" id="UP000023152"/>
    </source>
</evidence>
<keyword evidence="2" id="KW-1185">Reference proteome</keyword>
<name>X6PCI7_RETFI</name>
<feature type="non-terminal residue" evidence="1">
    <location>
        <position position="150"/>
    </location>
</feature>
<gene>
    <name evidence="1" type="ORF">RFI_01273</name>
</gene>
<organism evidence="1 2">
    <name type="scientific">Reticulomyxa filosa</name>
    <dbReference type="NCBI Taxonomy" id="46433"/>
    <lineage>
        <taxon>Eukaryota</taxon>
        <taxon>Sar</taxon>
        <taxon>Rhizaria</taxon>
        <taxon>Retaria</taxon>
        <taxon>Foraminifera</taxon>
        <taxon>Monothalamids</taxon>
        <taxon>Reticulomyxidae</taxon>
        <taxon>Reticulomyxa</taxon>
    </lineage>
</organism>
<comment type="caution">
    <text evidence="1">The sequence shown here is derived from an EMBL/GenBank/DDBJ whole genome shotgun (WGS) entry which is preliminary data.</text>
</comment>
<dbReference type="EMBL" id="ASPP01001281">
    <property type="protein sequence ID" value="ETO35789.1"/>
    <property type="molecule type" value="Genomic_DNA"/>
</dbReference>
<protein>
    <submittedName>
        <fullName evidence="1">Uncharacterized protein</fullName>
    </submittedName>
</protein>
<accession>X6PCI7</accession>
<sequence>MGQWNAGNEYFGKFQYFVTNVMSHYLGHFIDVDLQSGFGDSNYPSTEVTPAPFDPSVEDEFATTSQKANAATTMTTHNRVFSPVKHHVLNNKMTEVELNEHLAILLRFNVRNVLGVFIRDIDRMFHGESEEIGQGTWTDDGTVFFTKASY</sequence>
<dbReference type="AlphaFoldDB" id="X6PCI7"/>
<dbReference type="Proteomes" id="UP000023152">
    <property type="component" value="Unassembled WGS sequence"/>
</dbReference>
<reference evidence="1 2" key="1">
    <citation type="journal article" date="2013" name="Curr. Biol.">
        <title>The Genome of the Foraminiferan Reticulomyxa filosa.</title>
        <authorList>
            <person name="Glockner G."/>
            <person name="Hulsmann N."/>
            <person name="Schleicher M."/>
            <person name="Noegel A.A."/>
            <person name="Eichinger L."/>
            <person name="Gallinger C."/>
            <person name="Pawlowski J."/>
            <person name="Sierra R."/>
            <person name="Euteneuer U."/>
            <person name="Pillet L."/>
            <person name="Moustafa A."/>
            <person name="Platzer M."/>
            <person name="Groth M."/>
            <person name="Szafranski K."/>
            <person name="Schliwa M."/>
        </authorList>
    </citation>
    <scope>NUCLEOTIDE SEQUENCE [LARGE SCALE GENOMIC DNA]</scope>
</reference>
<evidence type="ECO:0000313" key="1">
    <source>
        <dbReference type="EMBL" id="ETO35789.1"/>
    </source>
</evidence>
<proteinExistence type="predicted"/>